<keyword evidence="3" id="KW-0949">S-adenosyl-L-methionine</keyword>
<dbReference type="GO" id="GO:0046983">
    <property type="term" value="F:protein dimerization activity"/>
    <property type="evidence" value="ECO:0007669"/>
    <property type="project" value="InterPro"/>
</dbReference>
<evidence type="ECO:0000313" key="8">
    <source>
        <dbReference type="Proteomes" id="UP000193240"/>
    </source>
</evidence>
<dbReference type="InterPro" id="IPR012967">
    <property type="entry name" value="COMT_dimerisation"/>
</dbReference>
<organism evidence="7 8">
    <name type="scientific">Epicoccum nigrum</name>
    <name type="common">Soil fungus</name>
    <name type="synonym">Epicoccum purpurascens</name>
    <dbReference type="NCBI Taxonomy" id="105696"/>
    <lineage>
        <taxon>Eukaryota</taxon>
        <taxon>Fungi</taxon>
        <taxon>Dikarya</taxon>
        <taxon>Ascomycota</taxon>
        <taxon>Pezizomycotina</taxon>
        <taxon>Dothideomycetes</taxon>
        <taxon>Pleosporomycetidae</taxon>
        <taxon>Pleosporales</taxon>
        <taxon>Pleosporineae</taxon>
        <taxon>Didymellaceae</taxon>
        <taxon>Epicoccum</taxon>
    </lineage>
</organism>
<sequence length="398" mass="44552">METARSTIDLVAAAAINGTLPEELRVTLLEATTKLVTVLEKPEDAITKLAYQPSIFMAIRTLLEIGVFKHIVEKESITSHELANLTKADKILLERLLRVLTASGYVAEVGEATYGPNPLTKALATRGPAGLVEFIFDAGLISMAKLPEYFEKNGYKNPQDQHSGPPQYAHSIPGQAMFPWIAAKPKLLKAAHSFFEGDRGNRPLWVDWFPVQKKLLDDVSRPVGNDDILYCDVAGGRGHDLLDFKRRFEQYPGRYILMDLPHVVNDQTLDVAGVEKLPFDFFYDQVIPDARIYYMKFILHDWNDALCVKLLRNVAAGMKRGYSTLIVEDFILPATGAPLLPAMWDMEMMSLLSAMERTERQWRALFKQVGLEIEGFYQPPGDGTGIIVLNLAEEVAEP</sequence>
<dbReference type="InParanoid" id="A0A1Y2LTX1"/>
<protein>
    <submittedName>
        <fullName evidence="7">Uncharacterized protein</fullName>
    </submittedName>
</protein>
<evidence type="ECO:0000256" key="1">
    <source>
        <dbReference type="ARBA" id="ARBA00022603"/>
    </source>
</evidence>
<evidence type="ECO:0000256" key="3">
    <source>
        <dbReference type="ARBA" id="ARBA00022691"/>
    </source>
</evidence>
<keyword evidence="2" id="KW-0808">Transferase</keyword>
<dbReference type="Proteomes" id="UP000193240">
    <property type="component" value="Unassembled WGS sequence"/>
</dbReference>
<keyword evidence="1" id="KW-0489">Methyltransferase</keyword>
<dbReference type="OMA" id="YMKFILH"/>
<name>A0A1Y2LTX1_EPING</name>
<feature type="active site" description="Proton acceptor" evidence="4">
    <location>
        <position position="300"/>
    </location>
</feature>
<gene>
    <name evidence="7" type="ORF">B5807_09927</name>
</gene>
<dbReference type="EMBL" id="KZ107849">
    <property type="protein sequence ID" value="OSS47291.1"/>
    <property type="molecule type" value="Genomic_DNA"/>
</dbReference>
<evidence type="ECO:0000259" key="5">
    <source>
        <dbReference type="Pfam" id="PF00891"/>
    </source>
</evidence>
<dbReference type="InterPro" id="IPR029063">
    <property type="entry name" value="SAM-dependent_MTases_sf"/>
</dbReference>
<dbReference type="SUPFAM" id="SSF53335">
    <property type="entry name" value="S-adenosyl-L-methionine-dependent methyltransferases"/>
    <property type="match status" value="1"/>
</dbReference>
<dbReference type="GO" id="GO:0008171">
    <property type="term" value="F:O-methyltransferase activity"/>
    <property type="evidence" value="ECO:0007669"/>
    <property type="project" value="InterPro"/>
</dbReference>
<evidence type="ECO:0000259" key="6">
    <source>
        <dbReference type="Pfam" id="PF08100"/>
    </source>
</evidence>
<keyword evidence="8" id="KW-1185">Reference proteome</keyword>
<reference evidence="7 8" key="1">
    <citation type="journal article" date="2017" name="Genome Announc.">
        <title>Genome sequence of the saprophytic ascomycete Epicoccum nigrum ICMP 19927 strain isolated from New Zealand.</title>
        <authorList>
            <person name="Fokin M."/>
            <person name="Fleetwood D."/>
            <person name="Weir B.S."/>
            <person name="Villas-Boas S.G."/>
        </authorList>
    </citation>
    <scope>NUCLEOTIDE SEQUENCE [LARGE SCALE GENOMIC DNA]</scope>
    <source>
        <strain evidence="7 8">ICMP 19927</strain>
    </source>
</reference>
<proteinExistence type="predicted"/>
<evidence type="ECO:0000313" key="7">
    <source>
        <dbReference type="EMBL" id="OSS47291.1"/>
    </source>
</evidence>
<dbReference type="InterPro" id="IPR016461">
    <property type="entry name" value="COMT-like"/>
</dbReference>
<feature type="domain" description="O-methyltransferase C-terminal" evidence="5">
    <location>
        <begin position="231"/>
        <end position="370"/>
    </location>
</feature>
<dbReference type="Gene3D" id="1.10.10.10">
    <property type="entry name" value="Winged helix-like DNA-binding domain superfamily/Winged helix DNA-binding domain"/>
    <property type="match status" value="1"/>
</dbReference>
<feature type="domain" description="O-methyltransferase dimerisation" evidence="6">
    <location>
        <begin position="55"/>
        <end position="125"/>
    </location>
</feature>
<dbReference type="PROSITE" id="PS51683">
    <property type="entry name" value="SAM_OMT_II"/>
    <property type="match status" value="1"/>
</dbReference>
<dbReference type="PIRSF" id="PIRSF005739">
    <property type="entry name" value="O-mtase"/>
    <property type="match status" value="1"/>
</dbReference>
<dbReference type="InterPro" id="IPR036388">
    <property type="entry name" value="WH-like_DNA-bd_sf"/>
</dbReference>
<evidence type="ECO:0000256" key="2">
    <source>
        <dbReference type="ARBA" id="ARBA00022679"/>
    </source>
</evidence>
<dbReference type="Pfam" id="PF08100">
    <property type="entry name" value="Dimerisation"/>
    <property type="match status" value="1"/>
</dbReference>
<dbReference type="Pfam" id="PF00891">
    <property type="entry name" value="Methyltransf_2"/>
    <property type="match status" value="1"/>
</dbReference>
<accession>A0A1Y2LTX1</accession>
<dbReference type="Gene3D" id="3.40.50.150">
    <property type="entry name" value="Vaccinia Virus protein VP39"/>
    <property type="match status" value="1"/>
</dbReference>
<dbReference type="PANTHER" id="PTHR43712:SF1">
    <property type="entry name" value="HYPOTHETICAL O-METHYLTRANSFERASE (EUROFUNG)-RELATED"/>
    <property type="match status" value="1"/>
</dbReference>
<dbReference type="PANTHER" id="PTHR43712">
    <property type="entry name" value="PUTATIVE (AFU_ORTHOLOGUE AFUA_4G14580)-RELATED"/>
    <property type="match status" value="1"/>
</dbReference>
<evidence type="ECO:0000256" key="4">
    <source>
        <dbReference type="PIRSR" id="PIRSR005739-1"/>
    </source>
</evidence>
<dbReference type="AlphaFoldDB" id="A0A1Y2LTX1"/>
<dbReference type="SUPFAM" id="SSF46785">
    <property type="entry name" value="Winged helix' DNA-binding domain"/>
    <property type="match status" value="1"/>
</dbReference>
<dbReference type="GO" id="GO:0032259">
    <property type="term" value="P:methylation"/>
    <property type="evidence" value="ECO:0007669"/>
    <property type="project" value="UniProtKB-KW"/>
</dbReference>
<dbReference type="InterPro" id="IPR036390">
    <property type="entry name" value="WH_DNA-bd_sf"/>
</dbReference>
<dbReference type="InterPro" id="IPR001077">
    <property type="entry name" value="COMT_C"/>
</dbReference>